<evidence type="ECO:0000256" key="7">
    <source>
        <dbReference type="ARBA" id="ARBA00022840"/>
    </source>
</evidence>
<proteinExistence type="inferred from homology"/>
<dbReference type="PANTHER" id="PTHR11088">
    <property type="entry name" value="TRNA DIMETHYLALLYLTRANSFERASE"/>
    <property type="match status" value="1"/>
</dbReference>
<dbReference type="SUPFAM" id="SSF52540">
    <property type="entry name" value="P-loop containing nucleoside triphosphate hydrolases"/>
    <property type="match status" value="1"/>
</dbReference>
<evidence type="ECO:0000256" key="6">
    <source>
        <dbReference type="ARBA" id="ARBA00022741"/>
    </source>
</evidence>
<keyword evidence="15" id="KW-1185">Reference proteome</keyword>
<keyword evidence="8 10" id="KW-0460">Magnesium</keyword>
<dbReference type="HAMAP" id="MF_00185">
    <property type="entry name" value="IPP_trans"/>
    <property type="match status" value="1"/>
</dbReference>
<dbReference type="OrthoDB" id="9776390at2"/>
<evidence type="ECO:0000256" key="1">
    <source>
        <dbReference type="ARBA" id="ARBA00001946"/>
    </source>
</evidence>
<dbReference type="GO" id="GO:0052381">
    <property type="term" value="F:tRNA dimethylallyltransferase activity"/>
    <property type="evidence" value="ECO:0007669"/>
    <property type="project" value="UniProtKB-UniRule"/>
</dbReference>
<comment type="function">
    <text evidence="2 10 12">Catalyzes the transfer of a dimethylallyl group onto the adenine at position 37 in tRNAs that read codons beginning with uridine, leading to the formation of N6-(dimethylallyl)adenosine (i(6)A).</text>
</comment>
<dbReference type="Proteomes" id="UP000027946">
    <property type="component" value="Unassembled WGS sequence"/>
</dbReference>
<comment type="similarity">
    <text evidence="3 10 13">Belongs to the IPP transferase family.</text>
</comment>
<evidence type="ECO:0000256" key="5">
    <source>
        <dbReference type="ARBA" id="ARBA00022694"/>
    </source>
</evidence>
<dbReference type="Pfam" id="PF01715">
    <property type="entry name" value="IPPT"/>
    <property type="match status" value="1"/>
</dbReference>
<dbReference type="InterPro" id="IPR018022">
    <property type="entry name" value="IPT"/>
</dbReference>
<evidence type="ECO:0000256" key="9">
    <source>
        <dbReference type="ARBA" id="ARBA00049563"/>
    </source>
</evidence>
<evidence type="ECO:0000256" key="11">
    <source>
        <dbReference type="RuleBase" id="RU003783"/>
    </source>
</evidence>
<feature type="binding site" evidence="10">
    <location>
        <begin position="13"/>
        <end position="18"/>
    </location>
    <ligand>
        <name>substrate</name>
    </ligand>
</feature>
<dbReference type="EMBL" id="JJMM01000011">
    <property type="protein sequence ID" value="KDR95250.1"/>
    <property type="molecule type" value="Genomic_DNA"/>
</dbReference>
<keyword evidence="6 10" id="KW-0547">Nucleotide-binding</keyword>
<dbReference type="STRING" id="1121324.CLIT_11c02790"/>
<dbReference type="eggNOG" id="COG0324">
    <property type="taxonomic scope" value="Bacteria"/>
</dbReference>
<evidence type="ECO:0000256" key="13">
    <source>
        <dbReference type="RuleBase" id="RU003785"/>
    </source>
</evidence>
<evidence type="ECO:0000256" key="10">
    <source>
        <dbReference type="HAMAP-Rule" id="MF_00185"/>
    </source>
</evidence>
<keyword evidence="4 10" id="KW-0808">Transferase</keyword>
<dbReference type="NCBIfam" id="TIGR00174">
    <property type="entry name" value="miaA"/>
    <property type="match status" value="1"/>
</dbReference>
<comment type="catalytic activity">
    <reaction evidence="9 10 11">
        <text>adenosine(37) in tRNA + dimethylallyl diphosphate = N(6)-dimethylallyladenosine(37) in tRNA + diphosphate</text>
        <dbReference type="Rhea" id="RHEA:26482"/>
        <dbReference type="Rhea" id="RHEA-COMP:10162"/>
        <dbReference type="Rhea" id="RHEA-COMP:10375"/>
        <dbReference type="ChEBI" id="CHEBI:33019"/>
        <dbReference type="ChEBI" id="CHEBI:57623"/>
        <dbReference type="ChEBI" id="CHEBI:74411"/>
        <dbReference type="ChEBI" id="CHEBI:74415"/>
        <dbReference type="EC" id="2.5.1.75"/>
    </reaction>
</comment>
<comment type="caution">
    <text evidence="10">Lacks conserved residue(s) required for the propagation of feature annotation.</text>
</comment>
<evidence type="ECO:0000313" key="14">
    <source>
        <dbReference type="EMBL" id="KDR95250.1"/>
    </source>
</evidence>
<evidence type="ECO:0000256" key="2">
    <source>
        <dbReference type="ARBA" id="ARBA00003213"/>
    </source>
</evidence>
<dbReference type="GO" id="GO:0005524">
    <property type="term" value="F:ATP binding"/>
    <property type="evidence" value="ECO:0007669"/>
    <property type="project" value="UniProtKB-UniRule"/>
</dbReference>
<evidence type="ECO:0000313" key="15">
    <source>
        <dbReference type="Proteomes" id="UP000027946"/>
    </source>
</evidence>
<evidence type="ECO:0000256" key="8">
    <source>
        <dbReference type="ARBA" id="ARBA00022842"/>
    </source>
</evidence>
<feature type="region of interest" description="Interaction with substrate tRNA" evidence="10">
    <location>
        <begin position="36"/>
        <end position="39"/>
    </location>
</feature>
<comment type="caution">
    <text evidence="14">The sequence shown here is derived from an EMBL/GenBank/DDBJ whole genome shotgun (WGS) entry which is preliminary data.</text>
</comment>
<feature type="binding site" evidence="10">
    <location>
        <begin position="11"/>
        <end position="18"/>
    </location>
    <ligand>
        <name>ATP</name>
        <dbReference type="ChEBI" id="CHEBI:30616"/>
    </ligand>
</feature>
<dbReference type="PANTHER" id="PTHR11088:SF60">
    <property type="entry name" value="TRNA DIMETHYLALLYLTRANSFERASE"/>
    <property type="match status" value="1"/>
</dbReference>
<reference evidence="14 15" key="1">
    <citation type="submission" date="2014-03" db="EMBL/GenBank/DDBJ databases">
        <title>Genome sequence of Clostridium litorale W6, DSM 5388.</title>
        <authorList>
            <person name="Poehlein A."/>
            <person name="Jagirdar A."/>
            <person name="Khonsari B."/>
            <person name="Chibani C.M."/>
            <person name="Gutierrez Gutierrez D.A."/>
            <person name="Davydova E."/>
            <person name="Alghaithi H.S."/>
            <person name="Nair K.P."/>
            <person name="Dhamotharan K."/>
            <person name="Chandran L."/>
            <person name="G W."/>
            <person name="Daniel R."/>
        </authorList>
    </citation>
    <scope>NUCLEOTIDE SEQUENCE [LARGE SCALE GENOMIC DNA]</scope>
    <source>
        <strain evidence="14 15">W6</strain>
    </source>
</reference>
<evidence type="ECO:0000256" key="3">
    <source>
        <dbReference type="ARBA" id="ARBA00005842"/>
    </source>
</evidence>
<dbReference type="InterPro" id="IPR027417">
    <property type="entry name" value="P-loop_NTPase"/>
</dbReference>
<feature type="site" description="Interaction with substrate tRNA" evidence="10">
    <location>
        <position position="102"/>
    </location>
</feature>
<name>A0A069RGF5_PEPLI</name>
<dbReference type="EC" id="2.5.1.75" evidence="10"/>
<evidence type="ECO:0000256" key="12">
    <source>
        <dbReference type="RuleBase" id="RU003784"/>
    </source>
</evidence>
<sequence length="314" mass="36235">MGKIPLIIIAGPTAVGKTDLSIKLAHKYNTSIISADSMQIYRHMDKGTAKPSIEEMDGVNHYMIDVVEPSEDFSVAEFCRLAEGYIEDIHSNGHIPIVAGGTGLYINSLLYDMDFSSSQSNEKLRKELRDFANEHGPEKLHEKLRAVSPENADNIHPNNVKRVIRALEIYYETGNEKKDFASAPKPSTKYDPILIVLNRDREHLYSRINKRVDIMMEDGLLDEVRQLLEMGCTQNMISMRGIGYKEIICHLEGLYFLEEAVEEVKLNSRRYAKRQLTWFRRYDFAKWFNIDEFDDYSALEKSVIDYIEHMLSNR</sequence>
<keyword evidence="7 10" id="KW-0067">ATP-binding</keyword>
<gene>
    <name evidence="10 14" type="primary">miaA</name>
    <name evidence="14" type="ORF">CLIT_11c02790</name>
</gene>
<organism evidence="14 15">
    <name type="scientific">Peptoclostridium litorale DSM 5388</name>
    <dbReference type="NCBI Taxonomy" id="1121324"/>
    <lineage>
        <taxon>Bacteria</taxon>
        <taxon>Bacillati</taxon>
        <taxon>Bacillota</taxon>
        <taxon>Clostridia</taxon>
        <taxon>Peptostreptococcales</taxon>
        <taxon>Peptoclostridiaceae</taxon>
        <taxon>Peptoclostridium</taxon>
    </lineage>
</organism>
<dbReference type="AlphaFoldDB" id="A0A069RGF5"/>
<keyword evidence="5 10" id="KW-0819">tRNA processing</keyword>
<dbReference type="RefSeq" id="WP_038265394.1">
    <property type="nucleotide sequence ID" value="NZ_FSRH01000002.1"/>
</dbReference>
<dbReference type="InterPro" id="IPR039657">
    <property type="entry name" value="Dimethylallyltransferase"/>
</dbReference>
<dbReference type="GO" id="GO:0006400">
    <property type="term" value="P:tRNA modification"/>
    <property type="evidence" value="ECO:0007669"/>
    <property type="project" value="TreeGrafter"/>
</dbReference>
<comment type="subunit">
    <text evidence="10">Monomer.</text>
</comment>
<accession>A0A069RGF5</accession>
<dbReference type="Gene3D" id="1.10.20.140">
    <property type="match status" value="1"/>
</dbReference>
<dbReference type="Gene3D" id="3.40.50.300">
    <property type="entry name" value="P-loop containing nucleotide triphosphate hydrolases"/>
    <property type="match status" value="1"/>
</dbReference>
<protein>
    <recommendedName>
        <fullName evidence="10">tRNA dimethylallyltransferase</fullName>
        <ecNumber evidence="10">2.5.1.75</ecNumber>
    </recommendedName>
    <alternativeName>
        <fullName evidence="10">Dimethylallyl diphosphate:tRNA dimethylallyltransferase</fullName>
        <shortName evidence="10">DMAPP:tRNA dimethylallyltransferase</shortName>
        <shortName evidence="10">DMATase</shortName>
    </alternativeName>
    <alternativeName>
        <fullName evidence="10">Isopentenyl-diphosphate:tRNA isopentenyltransferase</fullName>
        <shortName evidence="10">IPP transferase</shortName>
        <shortName evidence="10">IPPT</shortName>
        <shortName evidence="10">IPTase</shortName>
    </alternativeName>
</protein>
<evidence type="ECO:0000256" key="4">
    <source>
        <dbReference type="ARBA" id="ARBA00022679"/>
    </source>
</evidence>
<comment type="cofactor">
    <cofactor evidence="1 10">
        <name>Mg(2+)</name>
        <dbReference type="ChEBI" id="CHEBI:18420"/>
    </cofactor>
</comment>
<feature type="site" description="Interaction with substrate tRNA" evidence="10">
    <location>
        <position position="125"/>
    </location>
</feature>